<comment type="caution">
    <text evidence="2">The sequence shown here is derived from an EMBL/GenBank/DDBJ whole genome shotgun (WGS) entry which is preliminary data.</text>
</comment>
<accession>A0A8S0QHD0</accession>
<dbReference type="AlphaFoldDB" id="A0A8S0QHD0"/>
<dbReference type="OrthoDB" id="1898513at2759"/>
<dbReference type="Proteomes" id="UP000594638">
    <property type="component" value="Unassembled WGS sequence"/>
</dbReference>
<reference evidence="2 3" key="1">
    <citation type="submission" date="2019-12" db="EMBL/GenBank/DDBJ databases">
        <authorList>
            <person name="Alioto T."/>
            <person name="Alioto T."/>
            <person name="Gomez Garrido J."/>
        </authorList>
    </citation>
    <scope>NUCLEOTIDE SEQUENCE [LARGE SCALE GENOMIC DNA]</scope>
</reference>
<feature type="coiled-coil region" evidence="1">
    <location>
        <begin position="21"/>
        <end position="104"/>
    </location>
</feature>
<keyword evidence="1" id="KW-0175">Coiled coil</keyword>
<feature type="non-terminal residue" evidence="2">
    <location>
        <position position="1"/>
    </location>
</feature>
<keyword evidence="3" id="KW-1185">Reference proteome</keyword>
<dbReference type="Gramene" id="OE9A054424T1">
    <property type="protein sequence ID" value="OE9A054424C1"/>
    <property type="gene ID" value="OE9A054424"/>
</dbReference>
<proteinExistence type="predicted"/>
<evidence type="ECO:0000256" key="1">
    <source>
        <dbReference type="SAM" id="Coils"/>
    </source>
</evidence>
<gene>
    <name evidence="2" type="ORF">OLEA9_A054424</name>
</gene>
<evidence type="ECO:0000313" key="2">
    <source>
        <dbReference type="EMBL" id="CAA2968412.1"/>
    </source>
</evidence>
<organism evidence="2 3">
    <name type="scientific">Olea europaea subsp. europaea</name>
    <dbReference type="NCBI Taxonomy" id="158383"/>
    <lineage>
        <taxon>Eukaryota</taxon>
        <taxon>Viridiplantae</taxon>
        <taxon>Streptophyta</taxon>
        <taxon>Embryophyta</taxon>
        <taxon>Tracheophyta</taxon>
        <taxon>Spermatophyta</taxon>
        <taxon>Magnoliopsida</taxon>
        <taxon>eudicotyledons</taxon>
        <taxon>Gunneridae</taxon>
        <taxon>Pentapetalae</taxon>
        <taxon>asterids</taxon>
        <taxon>lamiids</taxon>
        <taxon>Lamiales</taxon>
        <taxon>Oleaceae</taxon>
        <taxon>Oleeae</taxon>
        <taxon>Olea</taxon>
    </lineage>
</organism>
<dbReference type="Gene3D" id="1.10.287.1490">
    <property type="match status" value="1"/>
</dbReference>
<evidence type="ECO:0000313" key="3">
    <source>
        <dbReference type="Proteomes" id="UP000594638"/>
    </source>
</evidence>
<dbReference type="EMBL" id="CACTIH010001906">
    <property type="protein sequence ID" value="CAA2968412.1"/>
    <property type="molecule type" value="Genomic_DNA"/>
</dbReference>
<name>A0A8S0QHD0_OLEEU</name>
<sequence>AGKEEMENMLGAQVEQLNAVMTERNDHIEELNKSLDELKLKYETLMAEKDNLNAKLAEFSAETNSKEDRVDQMNYELIAARELAEDLRSRVKELEIEVEKRQEIIMEGAEEKREAIRQLCFSLEHYRSGYHQLRQAVKGHKRLPVMAS</sequence>
<protein>
    <submittedName>
        <fullName evidence="2">Uncharacterized protein</fullName>
    </submittedName>
</protein>